<feature type="region of interest" description="Disordered" evidence="1">
    <location>
        <begin position="94"/>
        <end position="186"/>
    </location>
</feature>
<evidence type="ECO:0000256" key="1">
    <source>
        <dbReference type="SAM" id="MobiDB-lite"/>
    </source>
</evidence>
<dbReference type="EMBL" id="DXEX01000138">
    <property type="protein sequence ID" value="HIX59301.1"/>
    <property type="molecule type" value="Genomic_DNA"/>
</dbReference>
<reference evidence="3" key="2">
    <citation type="submission" date="2021-04" db="EMBL/GenBank/DDBJ databases">
        <authorList>
            <person name="Gilroy R."/>
        </authorList>
    </citation>
    <scope>NUCLEOTIDE SEQUENCE</scope>
    <source>
        <strain evidence="3">ChiSjej1B19-8411</strain>
    </source>
</reference>
<feature type="transmembrane region" description="Helical" evidence="2">
    <location>
        <begin position="6"/>
        <end position="33"/>
    </location>
</feature>
<keyword evidence="2" id="KW-1133">Transmembrane helix</keyword>
<accession>A0A9D1WHF7</accession>
<gene>
    <name evidence="3" type="ORF">IAA45_06240</name>
</gene>
<evidence type="ECO:0000313" key="4">
    <source>
        <dbReference type="Proteomes" id="UP000886817"/>
    </source>
</evidence>
<keyword evidence="2" id="KW-0472">Membrane</keyword>
<dbReference type="Proteomes" id="UP000886817">
    <property type="component" value="Unassembled WGS sequence"/>
</dbReference>
<comment type="caution">
    <text evidence="3">The sequence shown here is derived from an EMBL/GenBank/DDBJ whole genome shotgun (WGS) entry which is preliminary data.</text>
</comment>
<name>A0A9D1WHF7_9FIRM</name>
<evidence type="ECO:0000256" key="2">
    <source>
        <dbReference type="SAM" id="Phobius"/>
    </source>
</evidence>
<feature type="compositionally biased region" description="Basic and acidic residues" evidence="1">
    <location>
        <begin position="164"/>
        <end position="186"/>
    </location>
</feature>
<feature type="compositionally biased region" description="Basic residues" evidence="1">
    <location>
        <begin position="94"/>
        <end position="107"/>
    </location>
</feature>
<organism evidence="3 4">
    <name type="scientific">Candidatus Blautia gallistercoris</name>
    <dbReference type="NCBI Taxonomy" id="2838490"/>
    <lineage>
        <taxon>Bacteria</taxon>
        <taxon>Bacillati</taxon>
        <taxon>Bacillota</taxon>
        <taxon>Clostridia</taxon>
        <taxon>Lachnospirales</taxon>
        <taxon>Lachnospiraceae</taxon>
        <taxon>Blautia</taxon>
    </lineage>
</organism>
<dbReference type="AlphaFoldDB" id="A0A9D1WHF7"/>
<dbReference type="Pfam" id="PF11167">
    <property type="entry name" value="DUF2953"/>
    <property type="match status" value="1"/>
</dbReference>
<protein>
    <submittedName>
        <fullName evidence="3">DUF2953 domain-containing protein</fullName>
    </submittedName>
</protein>
<proteinExistence type="predicted"/>
<dbReference type="InterPro" id="IPR021338">
    <property type="entry name" value="DUF2953"/>
</dbReference>
<sequence>MLHILWLIIKFILILLGILLGIVVLLLLALLFVPVRYRLEGSREDQALRGAGRVSWLFGGISFRVFYDGKQFTKDMRIFGCSLLRLKAWRDRRRRARAGRTKQKKKRPEPGRQTSLEQKTAGPDRLEQSGRPAELRQKTEGLDSTGQKTDGPDGTPGQTGNAPEKAESSREQEAVREELSRSGPEKKKAGFSAYFRRGWQMLTAILKRLAGIPGKLFRMAQRLFSLPGRILNAIGKIALTIRKFCDRISYWKNFLQDERTRGAIRHVWQECKGLLKQICPRKISGQVVFGAEDPAVTGEILAGLGMAFPIHRNRIQVVPVFDRKILEGEIQCRGRIYGVTLFRIAWRLYFDQNIRYVWKRWNNKEG</sequence>
<feature type="compositionally biased region" description="Basic and acidic residues" evidence="1">
    <location>
        <begin position="122"/>
        <end position="141"/>
    </location>
</feature>
<reference evidence="3" key="1">
    <citation type="journal article" date="2021" name="PeerJ">
        <title>Extensive microbial diversity within the chicken gut microbiome revealed by metagenomics and culture.</title>
        <authorList>
            <person name="Gilroy R."/>
            <person name="Ravi A."/>
            <person name="Getino M."/>
            <person name="Pursley I."/>
            <person name="Horton D.L."/>
            <person name="Alikhan N.F."/>
            <person name="Baker D."/>
            <person name="Gharbi K."/>
            <person name="Hall N."/>
            <person name="Watson M."/>
            <person name="Adriaenssens E.M."/>
            <person name="Foster-Nyarko E."/>
            <person name="Jarju S."/>
            <person name="Secka A."/>
            <person name="Antonio M."/>
            <person name="Oren A."/>
            <person name="Chaudhuri R.R."/>
            <person name="La Ragione R."/>
            <person name="Hildebrand F."/>
            <person name="Pallen M.J."/>
        </authorList>
    </citation>
    <scope>NUCLEOTIDE SEQUENCE</scope>
    <source>
        <strain evidence="3">ChiSjej1B19-8411</strain>
    </source>
</reference>
<evidence type="ECO:0000313" key="3">
    <source>
        <dbReference type="EMBL" id="HIX59301.1"/>
    </source>
</evidence>
<keyword evidence="2" id="KW-0812">Transmembrane</keyword>